<gene>
    <name evidence="5" type="ORF">GJ744_010001</name>
</gene>
<dbReference type="Proteomes" id="UP000606974">
    <property type="component" value="Unassembled WGS sequence"/>
</dbReference>
<feature type="region of interest" description="Disordered" evidence="2">
    <location>
        <begin position="216"/>
        <end position="238"/>
    </location>
</feature>
<dbReference type="EMBL" id="JAACFV010000062">
    <property type="protein sequence ID" value="KAF7507837.1"/>
    <property type="molecule type" value="Genomic_DNA"/>
</dbReference>
<feature type="compositionally biased region" description="Low complexity" evidence="2">
    <location>
        <begin position="472"/>
        <end position="482"/>
    </location>
</feature>
<evidence type="ECO:0008006" key="7">
    <source>
        <dbReference type="Google" id="ProtNLM"/>
    </source>
</evidence>
<evidence type="ECO:0000313" key="5">
    <source>
        <dbReference type="EMBL" id="KAF7507837.1"/>
    </source>
</evidence>
<feature type="domain" description="Myb-like" evidence="3">
    <location>
        <begin position="393"/>
        <end position="447"/>
    </location>
</feature>
<evidence type="ECO:0000256" key="1">
    <source>
        <dbReference type="ARBA" id="ARBA00023242"/>
    </source>
</evidence>
<dbReference type="AlphaFoldDB" id="A0A8H7E3B6"/>
<feature type="compositionally biased region" description="Polar residues" evidence="2">
    <location>
        <begin position="327"/>
        <end position="342"/>
    </location>
</feature>
<reference evidence="5" key="1">
    <citation type="submission" date="2020-02" db="EMBL/GenBank/DDBJ databases">
        <authorList>
            <person name="Palmer J.M."/>
        </authorList>
    </citation>
    <scope>NUCLEOTIDE SEQUENCE</scope>
    <source>
        <strain evidence="5">EPUS1.4</strain>
        <tissue evidence="5">Thallus</tissue>
    </source>
</reference>
<dbReference type="OrthoDB" id="608866at2759"/>
<evidence type="ECO:0000256" key="2">
    <source>
        <dbReference type="SAM" id="MobiDB-lite"/>
    </source>
</evidence>
<organism evidence="5 6">
    <name type="scientific">Endocarpon pusillum</name>
    <dbReference type="NCBI Taxonomy" id="364733"/>
    <lineage>
        <taxon>Eukaryota</taxon>
        <taxon>Fungi</taxon>
        <taxon>Dikarya</taxon>
        <taxon>Ascomycota</taxon>
        <taxon>Pezizomycotina</taxon>
        <taxon>Eurotiomycetes</taxon>
        <taxon>Chaetothyriomycetidae</taxon>
        <taxon>Verrucariales</taxon>
        <taxon>Verrucariaceae</taxon>
        <taxon>Endocarpon</taxon>
    </lineage>
</organism>
<feature type="compositionally biased region" description="Low complexity" evidence="2">
    <location>
        <begin position="343"/>
        <end position="366"/>
    </location>
</feature>
<feature type="domain" description="Myb-like" evidence="3">
    <location>
        <begin position="252"/>
        <end position="307"/>
    </location>
</feature>
<dbReference type="Gene3D" id="1.10.246.220">
    <property type="match status" value="1"/>
</dbReference>
<protein>
    <recommendedName>
        <fullName evidence="7">Myb-like domain-containing protein</fullName>
    </recommendedName>
</protein>
<feature type="domain" description="HTH myb-type" evidence="4">
    <location>
        <begin position="393"/>
        <end position="451"/>
    </location>
</feature>
<dbReference type="InterPro" id="IPR052450">
    <property type="entry name" value="TRBD-Containing_Protein"/>
</dbReference>
<dbReference type="InterPro" id="IPR001005">
    <property type="entry name" value="SANT/Myb"/>
</dbReference>
<accession>A0A8H7E3B6</accession>
<dbReference type="Gene3D" id="1.10.10.60">
    <property type="entry name" value="Homeodomain-like"/>
    <property type="match status" value="1"/>
</dbReference>
<dbReference type="Pfam" id="PF00249">
    <property type="entry name" value="Myb_DNA-binding"/>
    <property type="match status" value="2"/>
</dbReference>
<dbReference type="PROSITE" id="PS51294">
    <property type="entry name" value="HTH_MYB"/>
    <property type="match status" value="2"/>
</dbReference>
<dbReference type="InterPro" id="IPR009057">
    <property type="entry name" value="Homeodomain-like_sf"/>
</dbReference>
<dbReference type="SMART" id="SM00717">
    <property type="entry name" value="SANT"/>
    <property type="match status" value="2"/>
</dbReference>
<feature type="domain" description="HTH myb-type" evidence="4">
    <location>
        <begin position="259"/>
        <end position="285"/>
    </location>
</feature>
<comment type="caution">
    <text evidence="5">The sequence shown here is derived from an EMBL/GenBank/DDBJ whole genome shotgun (WGS) entry which is preliminary data.</text>
</comment>
<dbReference type="InterPro" id="IPR017930">
    <property type="entry name" value="Myb_dom"/>
</dbReference>
<name>A0A8H7E3B6_9EURO</name>
<dbReference type="PANTHER" id="PTHR46734">
    <property type="entry name" value="TELOMERIC REPEAT-BINDING FACTOR 1 TERF1"/>
    <property type="match status" value="1"/>
</dbReference>
<evidence type="ECO:0000259" key="4">
    <source>
        <dbReference type="PROSITE" id="PS51294"/>
    </source>
</evidence>
<evidence type="ECO:0000313" key="6">
    <source>
        <dbReference type="Proteomes" id="UP000606974"/>
    </source>
</evidence>
<dbReference type="SUPFAM" id="SSF46689">
    <property type="entry name" value="Homeodomain-like"/>
    <property type="match status" value="2"/>
</dbReference>
<dbReference type="PANTHER" id="PTHR46734:SF1">
    <property type="entry name" value="TELOMERIC REPEAT-BINDING FACTOR 1"/>
    <property type="match status" value="1"/>
</dbReference>
<dbReference type="CDD" id="cd11660">
    <property type="entry name" value="SANT_TRF"/>
    <property type="match status" value="2"/>
</dbReference>
<dbReference type="PROSITE" id="PS50090">
    <property type="entry name" value="MYB_LIKE"/>
    <property type="match status" value="2"/>
</dbReference>
<feature type="region of interest" description="Disordered" evidence="2">
    <location>
        <begin position="451"/>
        <end position="530"/>
    </location>
</feature>
<sequence length="589" mass="65163">MTAFLEPLPGLLDDPLLHLPDLPPRTDVRIPPLRDPFPSRALTVLSPLEPNAPDGKQIQGGVKLGCSKNTSQAERTNPKITPADVISARDTKKPNLAISALVESSSTSQLPRLLTPSFVNLAAVENNSSFHSWPAEYSPSKRVKLDHEYHGDYVQLPKPPQKEANKRVLLLPTIVNGIHEPPPSAALLPPMELEEVKAMLDSISEPLPLPPEKMLNPEPEPADTVNHHRLKSSSPTEEMDMARNISTAVNHRPQRTWKKWSEEETQQLLKGVAKYGAGKWKEICADPELRFRDRRPMDLKDRFRICFPNTNKEKMEDVGASARSEKQLSFNPGQTRNNNVTHNLPSSTDTLSSPPSDLSPNHPSSSHFYQVPSVPLNLKVTPSDFAIAAKSRASQRVRKLWTEEEHQNLVKGFAKHGYQWTAIRNDLELNLSHRKATDIRDKFRSLFPQQYMDADSGPPAGRKNTTSAGGVSSKNNSMSSISQPATGVRHINSSNPTSDKRKPSTSFAPIPMAATTTKPLHLRTDEGPRDITTSGVEVLEITSITTTTTQESSSAVPNLTLPPLALGDNDWDWGDNKLAPLLDWEEFGL</sequence>
<keyword evidence="1" id="KW-0539">Nucleus</keyword>
<evidence type="ECO:0000259" key="3">
    <source>
        <dbReference type="PROSITE" id="PS50090"/>
    </source>
</evidence>
<proteinExistence type="predicted"/>
<feature type="region of interest" description="Disordered" evidence="2">
    <location>
        <begin position="315"/>
        <end position="366"/>
    </location>
</feature>
<keyword evidence="6" id="KW-1185">Reference proteome</keyword>